<protein>
    <submittedName>
        <fullName evidence="2">Uncharacterized protein</fullName>
    </submittedName>
</protein>
<evidence type="ECO:0000313" key="2">
    <source>
        <dbReference type="EMBL" id="CAB0005914.1"/>
    </source>
</evidence>
<proteinExistence type="predicted"/>
<evidence type="ECO:0000313" key="3">
    <source>
        <dbReference type="Proteomes" id="UP000479000"/>
    </source>
</evidence>
<name>A0A6H5GPA8_9HEMI</name>
<dbReference type="EMBL" id="CADCXU010016880">
    <property type="protein sequence ID" value="CAB0005914.1"/>
    <property type="molecule type" value="Genomic_DNA"/>
</dbReference>
<organism evidence="2 3">
    <name type="scientific">Nesidiocoris tenuis</name>
    <dbReference type="NCBI Taxonomy" id="355587"/>
    <lineage>
        <taxon>Eukaryota</taxon>
        <taxon>Metazoa</taxon>
        <taxon>Ecdysozoa</taxon>
        <taxon>Arthropoda</taxon>
        <taxon>Hexapoda</taxon>
        <taxon>Insecta</taxon>
        <taxon>Pterygota</taxon>
        <taxon>Neoptera</taxon>
        <taxon>Paraneoptera</taxon>
        <taxon>Hemiptera</taxon>
        <taxon>Heteroptera</taxon>
        <taxon>Panheteroptera</taxon>
        <taxon>Cimicomorpha</taxon>
        <taxon>Miridae</taxon>
        <taxon>Dicyphina</taxon>
        <taxon>Nesidiocoris</taxon>
    </lineage>
</organism>
<sequence>MRNLLVIFAIQLQEVRHILHTKRGHKIQKNPISNSLAGAQGAGTHCPDSPVQRSRRT</sequence>
<evidence type="ECO:0000256" key="1">
    <source>
        <dbReference type="SAM" id="MobiDB-lite"/>
    </source>
</evidence>
<feature type="region of interest" description="Disordered" evidence="1">
    <location>
        <begin position="23"/>
        <end position="57"/>
    </location>
</feature>
<feature type="non-terminal residue" evidence="2">
    <location>
        <position position="57"/>
    </location>
</feature>
<dbReference type="Proteomes" id="UP000479000">
    <property type="component" value="Unassembled WGS sequence"/>
</dbReference>
<accession>A0A6H5GPA8</accession>
<reference evidence="2 3" key="1">
    <citation type="submission" date="2020-02" db="EMBL/GenBank/DDBJ databases">
        <authorList>
            <person name="Ferguson B K."/>
        </authorList>
    </citation>
    <scope>NUCLEOTIDE SEQUENCE [LARGE SCALE GENOMIC DNA]</scope>
</reference>
<keyword evidence="3" id="KW-1185">Reference proteome</keyword>
<gene>
    <name evidence="2" type="ORF">NTEN_LOCUS11391</name>
</gene>
<dbReference type="AlphaFoldDB" id="A0A6H5GPA8"/>